<keyword evidence="1" id="KW-0472">Membrane</keyword>
<evidence type="ECO:0000313" key="2">
    <source>
        <dbReference type="EMBL" id="KAK4173255.1"/>
    </source>
</evidence>
<accession>A0AAN6W1J7</accession>
<protein>
    <submittedName>
        <fullName evidence="2">Uncharacterized protein</fullName>
    </submittedName>
</protein>
<gene>
    <name evidence="2" type="ORF">QBC36DRAFT_336195</name>
</gene>
<organism evidence="2 3">
    <name type="scientific">Triangularia setosa</name>
    <dbReference type="NCBI Taxonomy" id="2587417"/>
    <lineage>
        <taxon>Eukaryota</taxon>
        <taxon>Fungi</taxon>
        <taxon>Dikarya</taxon>
        <taxon>Ascomycota</taxon>
        <taxon>Pezizomycotina</taxon>
        <taxon>Sordariomycetes</taxon>
        <taxon>Sordariomycetidae</taxon>
        <taxon>Sordariales</taxon>
        <taxon>Podosporaceae</taxon>
        <taxon>Triangularia</taxon>
    </lineage>
</organism>
<dbReference type="AlphaFoldDB" id="A0AAN6W1J7"/>
<keyword evidence="3" id="KW-1185">Reference proteome</keyword>
<keyword evidence="1" id="KW-1133">Transmembrane helix</keyword>
<evidence type="ECO:0000313" key="3">
    <source>
        <dbReference type="Proteomes" id="UP001302321"/>
    </source>
</evidence>
<dbReference type="EMBL" id="MU866357">
    <property type="protein sequence ID" value="KAK4173255.1"/>
    <property type="molecule type" value="Genomic_DNA"/>
</dbReference>
<keyword evidence="1" id="KW-0812">Transmembrane</keyword>
<reference evidence="2" key="1">
    <citation type="journal article" date="2023" name="Mol. Phylogenet. Evol.">
        <title>Genome-scale phylogeny and comparative genomics of the fungal order Sordariales.</title>
        <authorList>
            <person name="Hensen N."/>
            <person name="Bonometti L."/>
            <person name="Westerberg I."/>
            <person name="Brannstrom I.O."/>
            <person name="Guillou S."/>
            <person name="Cros-Aarteil S."/>
            <person name="Calhoun S."/>
            <person name="Haridas S."/>
            <person name="Kuo A."/>
            <person name="Mondo S."/>
            <person name="Pangilinan J."/>
            <person name="Riley R."/>
            <person name="LaButti K."/>
            <person name="Andreopoulos B."/>
            <person name="Lipzen A."/>
            <person name="Chen C."/>
            <person name="Yan M."/>
            <person name="Daum C."/>
            <person name="Ng V."/>
            <person name="Clum A."/>
            <person name="Steindorff A."/>
            <person name="Ohm R.A."/>
            <person name="Martin F."/>
            <person name="Silar P."/>
            <person name="Natvig D.O."/>
            <person name="Lalanne C."/>
            <person name="Gautier V."/>
            <person name="Ament-Velasquez S.L."/>
            <person name="Kruys A."/>
            <person name="Hutchinson M.I."/>
            <person name="Powell A.J."/>
            <person name="Barry K."/>
            <person name="Miller A.N."/>
            <person name="Grigoriev I.V."/>
            <person name="Debuchy R."/>
            <person name="Gladieux P."/>
            <person name="Hiltunen Thoren M."/>
            <person name="Johannesson H."/>
        </authorList>
    </citation>
    <scope>NUCLEOTIDE SEQUENCE</scope>
    <source>
        <strain evidence="2">CBS 892.96</strain>
    </source>
</reference>
<proteinExistence type="predicted"/>
<comment type="caution">
    <text evidence="2">The sequence shown here is derived from an EMBL/GenBank/DDBJ whole genome shotgun (WGS) entry which is preliminary data.</text>
</comment>
<feature type="transmembrane region" description="Helical" evidence="1">
    <location>
        <begin position="12"/>
        <end position="39"/>
    </location>
</feature>
<name>A0AAN6W1J7_9PEZI</name>
<dbReference type="Proteomes" id="UP001302321">
    <property type="component" value="Unassembled WGS sequence"/>
</dbReference>
<evidence type="ECO:0000256" key="1">
    <source>
        <dbReference type="SAM" id="Phobius"/>
    </source>
</evidence>
<reference evidence="2" key="2">
    <citation type="submission" date="2023-05" db="EMBL/GenBank/DDBJ databases">
        <authorList>
            <consortium name="Lawrence Berkeley National Laboratory"/>
            <person name="Steindorff A."/>
            <person name="Hensen N."/>
            <person name="Bonometti L."/>
            <person name="Westerberg I."/>
            <person name="Brannstrom I.O."/>
            <person name="Guillou S."/>
            <person name="Cros-Aarteil S."/>
            <person name="Calhoun S."/>
            <person name="Haridas S."/>
            <person name="Kuo A."/>
            <person name="Mondo S."/>
            <person name="Pangilinan J."/>
            <person name="Riley R."/>
            <person name="Labutti K."/>
            <person name="Andreopoulos B."/>
            <person name="Lipzen A."/>
            <person name="Chen C."/>
            <person name="Yanf M."/>
            <person name="Daum C."/>
            <person name="Ng V."/>
            <person name="Clum A."/>
            <person name="Ohm R."/>
            <person name="Martin F."/>
            <person name="Silar P."/>
            <person name="Natvig D."/>
            <person name="Lalanne C."/>
            <person name="Gautier V."/>
            <person name="Ament-Velasquez S.L."/>
            <person name="Kruys A."/>
            <person name="Hutchinson M.I."/>
            <person name="Powell A.J."/>
            <person name="Barry K."/>
            <person name="Miller A.N."/>
            <person name="Grigoriev I.V."/>
            <person name="Debuchy R."/>
            <person name="Gladieux P."/>
            <person name="Thoren M.H."/>
            <person name="Johannesson H."/>
        </authorList>
    </citation>
    <scope>NUCLEOTIDE SEQUENCE</scope>
    <source>
        <strain evidence="2">CBS 892.96</strain>
    </source>
</reference>
<sequence>MHCLNRNTVDTLVLRIITLVPIMYLPATFLSTLFSTGIIKYQNDNIKMASSQRLQWFVGSR</sequence>